<dbReference type="PROSITE" id="PS51352">
    <property type="entry name" value="THIOREDOXIN_2"/>
    <property type="match status" value="1"/>
</dbReference>
<gene>
    <name evidence="3" type="ORF">KJP28_00870</name>
</gene>
<name>A0ABS6SWX3_9RHOB</name>
<protein>
    <submittedName>
        <fullName evidence="3">TlpA family protein disulfide reductase</fullName>
    </submittedName>
</protein>
<proteinExistence type="predicted"/>
<feature type="chain" id="PRO_5047448687" evidence="1">
    <location>
        <begin position="21"/>
        <end position="185"/>
    </location>
</feature>
<dbReference type="Proteomes" id="UP000756530">
    <property type="component" value="Unassembled WGS sequence"/>
</dbReference>
<dbReference type="InterPro" id="IPR017937">
    <property type="entry name" value="Thioredoxin_CS"/>
</dbReference>
<dbReference type="CDD" id="cd02966">
    <property type="entry name" value="TlpA_like_family"/>
    <property type="match status" value="1"/>
</dbReference>
<sequence>MKFRNWLYAALVLTANAAFADMPDIEALKDGTMKKLAVHAEPKDVPRDMAVKDAEGGDVTLADYEGKIVVVNFWATWCAPCRKEMPGLDALEAEFGGDQFAVVPIATLRTKQMAAEKFFAEIEVEHLPLLMDTNGDLARASGVMGLPVTLILDREGKEIARLMGDAEWNSESAKAIMSALIGAEG</sequence>
<dbReference type="EMBL" id="JAHUZE010000001">
    <property type="protein sequence ID" value="MBV7377458.1"/>
    <property type="molecule type" value="Genomic_DNA"/>
</dbReference>
<dbReference type="RefSeq" id="WP_218390345.1">
    <property type="nucleotide sequence ID" value="NZ_JAHUZE010000001.1"/>
</dbReference>
<evidence type="ECO:0000256" key="1">
    <source>
        <dbReference type="SAM" id="SignalP"/>
    </source>
</evidence>
<evidence type="ECO:0000313" key="4">
    <source>
        <dbReference type="Proteomes" id="UP000756530"/>
    </source>
</evidence>
<reference evidence="3 4" key="1">
    <citation type="submission" date="2021-05" db="EMBL/GenBank/DDBJ databases">
        <title>Culturable bacteria isolated from Daya Bay.</title>
        <authorList>
            <person name="Zheng W."/>
            <person name="Yu S."/>
            <person name="Huang Y."/>
        </authorList>
    </citation>
    <scope>NUCLEOTIDE SEQUENCE [LARGE SCALE GENOMIC DNA]</scope>
    <source>
        <strain evidence="3 4">DP4N28-5</strain>
    </source>
</reference>
<dbReference type="PANTHER" id="PTHR42852">
    <property type="entry name" value="THIOL:DISULFIDE INTERCHANGE PROTEIN DSBE"/>
    <property type="match status" value="1"/>
</dbReference>
<evidence type="ECO:0000313" key="3">
    <source>
        <dbReference type="EMBL" id="MBV7377458.1"/>
    </source>
</evidence>
<dbReference type="Pfam" id="PF00578">
    <property type="entry name" value="AhpC-TSA"/>
    <property type="match status" value="1"/>
</dbReference>
<keyword evidence="1" id="KW-0732">Signal</keyword>
<feature type="signal peptide" evidence="1">
    <location>
        <begin position="1"/>
        <end position="20"/>
    </location>
</feature>
<dbReference type="InterPro" id="IPR050553">
    <property type="entry name" value="Thioredoxin_ResA/DsbE_sf"/>
</dbReference>
<evidence type="ECO:0000259" key="2">
    <source>
        <dbReference type="PROSITE" id="PS51352"/>
    </source>
</evidence>
<dbReference type="InterPro" id="IPR013766">
    <property type="entry name" value="Thioredoxin_domain"/>
</dbReference>
<keyword evidence="4" id="KW-1185">Reference proteome</keyword>
<comment type="caution">
    <text evidence="3">The sequence shown here is derived from an EMBL/GenBank/DDBJ whole genome shotgun (WGS) entry which is preliminary data.</text>
</comment>
<accession>A0ABS6SWX3</accession>
<feature type="domain" description="Thioredoxin" evidence="2">
    <location>
        <begin position="40"/>
        <end position="182"/>
    </location>
</feature>
<dbReference type="PROSITE" id="PS00194">
    <property type="entry name" value="THIOREDOXIN_1"/>
    <property type="match status" value="1"/>
</dbReference>
<dbReference type="InterPro" id="IPR000866">
    <property type="entry name" value="AhpC/TSA"/>
</dbReference>
<organism evidence="3 4">
    <name type="scientific">Maritimibacter dapengensis</name>
    <dbReference type="NCBI Taxonomy" id="2836868"/>
    <lineage>
        <taxon>Bacteria</taxon>
        <taxon>Pseudomonadati</taxon>
        <taxon>Pseudomonadota</taxon>
        <taxon>Alphaproteobacteria</taxon>
        <taxon>Rhodobacterales</taxon>
        <taxon>Roseobacteraceae</taxon>
        <taxon>Maritimibacter</taxon>
    </lineage>
</organism>
<dbReference type="PANTHER" id="PTHR42852:SF18">
    <property type="entry name" value="CHROMOSOME UNDETERMINED SCAFFOLD_47, WHOLE GENOME SHOTGUN SEQUENCE"/>
    <property type="match status" value="1"/>
</dbReference>